<sequence>MPDNTLLGVGQDGLISVWTTDLKLKKHRFILDDNKQQNRKVKWITDSTLMGQYNKLIIGTCDRELRLYELSNFEPYCQIVGLETLPLHLGYSPRDANECVIYYGDEQGCVNIILISHVADTLRNWTKSQVIEEIPSVNIDNIEEQGLVKYIRWKVHNDWVTQIRYVHSIESIISSSNDDFTALVIGCVEGTKNVQQRLRDIVESGSTSSRRTLMAMNVPPKRNINDESPFKVKRGVKTFDFSKESNLLVTGGLDRIVRIWNPYVPGWPTGLLRGHSSPINFLCIGDENTRIYSVSTDCTVMVWDVDEHTCLINVISKASQIRGEIGACYFSSHLRSLYIATESLATLQLQENSIHHGVSPVSHNEPVTCCQYNHSTQQVISCCKGSIIKTWDLLTGKLISEVTAAHGSSPITCSAMDKSGTRLVTAGKDGSLKQWDCTSDMVSHIKSMTELGSAGSRCEWSDLSYAEMNNIWYVITVGCDRRISVFLDQEVEMMAEDQFPQYSLINNMFPFIGQRKENEEGKYCIASIPPNFVATSIYNGEIILWNLATGEIISRLTASEREESENETDDLVINKISFILSRNEKIYETAILVASGPQGQITFWNISEGGSVFARFPGSLYRSVVNDMAISEDGSLLCSADGMNHVYIWEISQYALHKPEMEPPTLLHCWRAHQREITRVVLMSKHMLLITSSLDCSVKLWSLHGEHIGTFGQTKPWHIDRLPSWKEHHGDTSLNVQDQSLLPESGANPRLTYEMSLRNQNTPLEMAGNSTPVEDKDIEEELKGRNGFNSKSRVKMTGQKQPYLQPAYGRLNAYKSLEICDLMSVSTTIRKPNPAAELNDPYDLAF</sequence>
<dbReference type="Proteomes" id="UP000694569">
    <property type="component" value="Unplaced"/>
</dbReference>
<organism evidence="4 5">
    <name type="scientific">Leptobrachium leishanense</name>
    <name type="common">Leishan spiny toad</name>
    <dbReference type="NCBI Taxonomy" id="445787"/>
    <lineage>
        <taxon>Eukaryota</taxon>
        <taxon>Metazoa</taxon>
        <taxon>Chordata</taxon>
        <taxon>Craniata</taxon>
        <taxon>Vertebrata</taxon>
        <taxon>Euteleostomi</taxon>
        <taxon>Amphibia</taxon>
        <taxon>Batrachia</taxon>
        <taxon>Anura</taxon>
        <taxon>Pelobatoidea</taxon>
        <taxon>Megophryidae</taxon>
        <taxon>Leptobrachium</taxon>
    </lineage>
</organism>
<reference evidence="4" key="2">
    <citation type="submission" date="2025-09" db="UniProtKB">
        <authorList>
            <consortium name="Ensembl"/>
        </authorList>
    </citation>
    <scope>IDENTIFICATION</scope>
</reference>
<dbReference type="InterPro" id="IPR015943">
    <property type="entry name" value="WD40/YVTN_repeat-like_dom_sf"/>
</dbReference>
<keyword evidence="5" id="KW-1185">Reference proteome</keyword>
<accession>A0A8C5M1S2</accession>
<dbReference type="Gene3D" id="2.130.10.10">
    <property type="entry name" value="YVTN repeat-like/Quinoprotein amine dehydrogenase"/>
    <property type="match status" value="3"/>
</dbReference>
<dbReference type="InterPro" id="IPR001680">
    <property type="entry name" value="WD40_rpt"/>
</dbReference>
<dbReference type="InterPro" id="IPR036322">
    <property type="entry name" value="WD40_repeat_dom_sf"/>
</dbReference>
<protein>
    <submittedName>
        <fullName evidence="4">Uncharacterized protein</fullName>
    </submittedName>
</protein>
<evidence type="ECO:0000313" key="4">
    <source>
        <dbReference type="Ensembl" id="ENSLLEP00000008253.1"/>
    </source>
</evidence>
<dbReference type="AlphaFoldDB" id="A0A8C5M1S2"/>
<dbReference type="GeneTree" id="ENSGT00940000162967"/>
<name>A0A8C5M1S2_9ANUR</name>
<feature type="repeat" description="WD" evidence="3">
    <location>
        <begin position="404"/>
        <end position="436"/>
    </location>
</feature>
<dbReference type="InterPro" id="IPR019775">
    <property type="entry name" value="WD40_repeat_CS"/>
</dbReference>
<dbReference type="PANTHER" id="PTHR44324">
    <property type="entry name" value="WD40 REPEAT DOMAIN 95"/>
    <property type="match status" value="1"/>
</dbReference>
<keyword evidence="2" id="KW-0677">Repeat</keyword>
<dbReference type="SUPFAM" id="SSF50978">
    <property type="entry name" value="WD40 repeat-like"/>
    <property type="match status" value="1"/>
</dbReference>
<feature type="repeat" description="WD" evidence="3">
    <location>
        <begin position="236"/>
        <end position="261"/>
    </location>
</feature>
<dbReference type="SMART" id="SM00320">
    <property type="entry name" value="WD40"/>
    <property type="match status" value="9"/>
</dbReference>
<reference evidence="4" key="1">
    <citation type="submission" date="2025-08" db="UniProtKB">
        <authorList>
            <consortium name="Ensembl"/>
        </authorList>
    </citation>
    <scope>IDENTIFICATION</scope>
</reference>
<dbReference type="InterPro" id="IPR051242">
    <property type="entry name" value="WD-EF-hand_domain"/>
</dbReference>
<dbReference type="OrthoDB" id="5980302at2759"/>
<keyword evidence="1 3" id="KW-0853">WD repeat</keyword>
<proteinExistence type="predicted"/>
<evidence type="ECO:0000256" key="1">
    <source>
        <dbReference type="ARBA" id="ARBA00022574"/>
    </source>
</evidence>
<dbReference type="SUPFAM" id="SSF101908">
    <property type="entry name" value="Putative isomerase YbhE"/>
    <property type="match status" value="1"/>
</dbReference>
<feature type="repeat" description="WD" evidence="3">
    <location>
        <begin position="272"/>
        <end position="313"/>
    </location>
</feature>
<evidence type="ECO:0000256" key="2">
    <source>
        <dbReference type="ARBA" id="ARBA00022737"/>
    </source>
</evidence>
<dbReference type="PROSITE" id="PS50294">
    <property type="entry name" value="WD_REPEATS_REGION"/>
    <property type="match status" value="1"/>
</dbReference>
<dbReference type="PANTHER" id="PTHR44324:SF8">
    <property type="entry name" value="WD REPEAT-CONTAINING PROTEIN 64"/>
    <property type="match status" value="1"/>
</dbReference>
<evidence type="ECO:0000313" key="5">
    <source>
        <dbReference type="Proteomes" id="UP000694569"/>
    </source>
</evidence>
<dbReference type="PROSITE" id="PS50082">
    <property type="entry name" value="WD_REPEATS_2"/>
    <property type="match status" value="4"/>
</dbReference>
<evidence type="ECO:0000256" key="3">
    <source>
        <dbReference type="PROSITE-ProRule" id="PRU00221"/>
    </source>
</evidence>
<dbReference type="PROSITE" id="PS00678">
    <property type="entry name" value="WD_REPEATS_1"/>
    <property type="match status" value="1"/>
</dbReference>
<feature type="repeat" description="WD" evidence="3">
    <location>
        <begin position="670"/>
        <end position="703"/>
    </location>
</feature>
<dbReference type="Pfam" id="PF00400">
    <property type="entry name" value="WD40"/>
    <property type="match status" value="5"/>
</dbReference>
<dbReference type="Ensembl" id="ENSLLET00000008583.1">
    <property type="protein sequence ID" value="ENSLLEP00000008253.1"/>
    <property type="gene ID" value="ENSLLEG00000005220.1"/>
</dbReference>